<dbReference type="Proteomes" id="UP000465609">
    <property type="component" value="Chromosome"/>
</dbReference>
<evidence type="ECO:0000313" key="1">
    <source>
        <dbReference type="EMBL" id="BBX84650.1"/>
    </source>
</evidence>
<protein>
    <recommendedName>
        <fullName evidence="3">DoxX family protein</fullName>
    </recommendedName>
</protein>
<dbReference type="EMBL" id="AP022577">
    <property type="protein sequence ID" value="BBX84650.1"/>
    <property type="molecule type" value="Genomic_DNA"/>
</dbReference>
<accession>A0ABM7IDA0</accession>
<sequence length="93" mass="9597">MTDAAENTAGKKGLLAGIGLALAGLAHFIKPDLFRGIAATAFPEDVDKHLKVNGSIETALGVGLIVPQTRKVATIGVIGYVLYLAANVARNRA</sequence>
<proteinExistence type="predicted"/>
<dbReference type="RefSeq" id="WP_138232594.1">
    <property type="nucleotide sequence ID" value="NZ_AP022577.1"/>
</dbReference>
<organism evidence="1 2">
    <name type="scientific">Mycolicibacterium aubagnense</name>
    <dbReference type="NCBI Taxonomy" id="319707"/>
    <lineage>
        <taxon>Bacteria</taxon>
        <taxon>Bacillati</taxon>
        <taxon>Actinomycetota</taxon>
        <taxon>Actinomycetes</taxon>
        <taxon>Mycobacteriales</taxon>
        <taxon>Mycobacteriaceae</taxon>
        <taxon>Mycolicibacterium</taxon>
    </lineage>
</organism>
<reference evidence="1 2" key="1">
    <citation type="journal article" date="2019" name="Emerg. Microbes Infect.">
        <title>Comprehensive subspecies identification of 175 nontuberculous mycobacteria species based on 7547 genomic profiles.</title>
        <authorList>
            <person name="Matsumoto Y."/>
            <person name="Kinjo T."/>
            <person name="Motooka D."/>
            <person name="Nabeya D."/>
            <person name="Jung N."/>
            <person name="Uechi K."/>
            <person name="Horii T."/>
            <person name="Iida T."/>
            <person name="Fujita J."/>
            <person name="Nakamura S."/>
        </authorList>
    </citation>
    <scope>NUCLEOTIDE SEQUENCE [LARGE SCALE GENOMIC DNA]</scope>
    <source>
        <strain evidence="1 2">JCM 15296</strain>
    </source>
</reference>
<name>A0ABM7IDA0_9MYCO</name>
<gene>
    <name evidence="1" type="ORF">MAUB_25230</name>
</gene>
<keyword evidence="2" id="KW-1185">Reference proteome</keyword>
<evidence type="ECO:0000313" key="2">
    <source>
        <dbReference type="Proteomes" id="UP000465609"/>
    </source>
</evidence>
<evidence type="ECO:0008006" key="3">
    <source>
        <dbReference type="Google" id="ProtNLM"/>
    </source>
</evidence>